<evidence type="ECO:0000256" key="1">
    <source>
        <dbReference type="SAM" id="Phobius"/>
    </source>
</evidence>
<reference evidence="2 3" key="1">
    <citation type="submission" date="2012-04" db="EMBL/GenBank/DDBJ databases">
        <title>The Genome Sequence of Saprolegnia declina VS20.</title>
        <authorList>
            <consortium name="The Broad Institute Genome Sequencing Platform"/>
            <person name="Russ C."/>
            <person name="Nusbaum C."/>
            <person name="Tyler B."/>
            <person name="van West P."/>
            <person name="Dieguez-Uribeondo J."/>
            <person name="de Bruijn I."/>
            <person name="Tripathy S."/>
            <person name="Jiang R."/>
            <person name="Young S.K."/>
            <person name="Zeng Q."/>
            <person name="Gargeya S."/>
            <person name="Fitzgerald M."/>
            <person name="Haas B."/>
            <person name="Abouelleil A."/>
            <person name="Alvarado L."/>
            <person name="Arachchi H.M."/>
            <person name="Berlin A."/>
            <person name="Chapman S.B."/>
            <person name="Goldberg J."/>
            <person name="Griggs A."/>
            <person name="Gujja S."/>
            <person name="Hansen M."/>
            <person name="Howarth C."/>
            <person name="Imamovic A."/>
            <person name="Larimer J."/>
            <person name="McCowen C."/>
            <person name="Montmayeur A."/>
            <person name="Murphy C."/>
            <person name="Neiman D."/>
            <person name="Pearson M."/>
            <person name="Priest M."/>
            <person name="Roberts A."/>
            <person name="Saif S."/>
            <person name="Shea T."/>
            <person name="Sisk P."/>
            <person name="Sykes S."/>
            <person name="Wortman J."/>
            <person name="Nusbaum C."/>
            <person name="Birren B."/>
        </authorList>
    </citation>
    <scope>NUCLEOTIDE SEQUENCE [LARGE SCALE GENOMIC DNA]</scope>
    <source>
        <strain evidence="2 3">VS20</strain>
    </source>
</reference>
<dbReference type="EMBL" id="JH767148">
    <property type="protein sequence ID" value="EQC36337.1"/>
    <property type="molecule type" value="Genomic_DNA"/>
</dbReference>
<evidence type="ECO:0000313" key="2">
    <source>
        <dbReference type="EMBL" id="EQC36337.1"/>
    </source>
</evidence>
<organism evidence="2 3">
    <name type="scientific">Saprolegnia diclina (strain VS20)</name>
    <dbReference type="NCBI Taxonomy" id="1156394"/>
    <lineage>
        <taxon>Eukaryota</taxon>
        <taxon>Sar</taxon>
        <taxon>Stramenopiles</taxon>
        <taxon>Oomycota</taxon>
        <taxon>Saprolegniomycetes</taxon>
        <taxon>Saprolegniales</taxon>
        <taxon>Saprolegniaceae</taxon>
        <taxon>Saprolegnia</taxon>
    </lineage>
</organism>
<protein>
    <submittedName>
        <fullName evidence="2">Uncharacterized protein</fullName>
    </submittedName>
</protein>
<keyword evidence="1" id="KW-0472">Membrane</keyword>
<dbReference type="SUPFAM" id="SSF103473">
    <property type="entry name" value="MFS general substrate transporter"/>
    <property type="match status" value="1"/>
</dbReference>
<dbReference type="RefSeq" id="XP_008610443.1">
    <property type="nucleotide sequence ID" value="XM_008612221.1"/>
</dbReference>
<dbReference type="AlphaFoldDB" id="T0S0S8"/>
<dbReference type="GeneID" id="19947169"/>
<dbReference type="InParanoid" id="T0S0S8"/>
<feature type="transmembrane region" description="Helical" evidence="1">
    <location>
        <begin position="20"/>
        <end position="42"/>
    </location>
</feature>
<keyword evidence="1" id="KW-1133">Transmembrane helix</keyword>
<evidence type="ECO:0000313" key="3">
    <source>
        <dbReference type="Proteomes" id="UP000030762"/>
    </source>
</evidence>
<gene>
    <name evidence="2" type="ORF">SDRG_06442</name>
</gene>
<sequence length="80" mass="8597">MALQNPINIYFGFPGDDGAAAWLILATGCIGIVQQSTLGPLLERQGPRWGMGIPTLFLALSLVGMLLSVHILSWPLFCIT</sequence>
<name>T0S0S8_SAPDV</name>
<accession>T0S0S8</accession>
<dbReference type="Proteomes" id="UP000030762">
    <property type="component" value="Unassembled WGS sequence"/>
</dbReference>
<dbReference type="VEuPathDB" id="FungiDB:SDRG_06442"/>
<dbReference type="InterPro" id="IPR036259">
    <property type="entry name" value="MFS_trans_sf"/>
</dbReference>
<keyword evidence="1" id="KW-0812">Transmembrane</keyword>
<feature type="transmembrane region" description="Helical" evidence="1">
    <location>
        <begin position="54"/>
        <end position="77"/>
    </location>
</feature>
<proteinExistence type="predicted"/>
<keyword evidence="3" id="KW-1185">Reference proteome</keyword>